<organism evidence="2">
    <name type="scientific">marine metagenome</name>
    <dbReference type="NCBI Taxonomy" id="408172"/>
    <lineage>
        <taxon>unclassified sequences</taxon>
        <taxon>metagenomes</taxon>
        <taxon>ecological metagenomes</taxon>
    </lineage>
</organism>
<dbReference type="InterPro" id="IPR036291">
    <property type="entry name" value="NAD(P)-bd_dom_sf"/>
</dbReference>
<proteinExistence type="predicted"/>
<evidence type="ECO:0000313" key="2">
    <source>
        <dbReference type="EMBL" id="SVB47163.1"/>
    </source>
</evidence>
<protein>
    <recommendedName>
        <fullName evidence="1">NAD-dependent epimerase/dehydratase domain-containing protein</fullName>
    </recommendedName>
</protein>
<sequence>MKRVKLKTSRRNFIKTGIFNTAALGLGLAHGGVPIKRKISQTAKSLRILILGGTAFTGPHLIKYALKRGHEVSIFNRGKTKPTVHKELFDEVEKLIGDRNDNLEVLKGRQWDAVIDNYATFPRWVRQTTDILKGNAEIYLFTSSLSVHAGFSKRGLNEKDPVATTNDPTIEDMSAYGPLKALSEEVTRKAFGKGAIIVRPHLIVGPGDHTDRWTYWPVRIEKGGEILAPGDYNRPVQYIDARDLAEFEIHLIEQQYGGTYSAVGPLSELSMAEMLYGLRAIVSNDIRFTWIDQDFLEQNDITPWREMTAWMPSGGGFDGFGSFENKKAVSAGLSYRTLADTAQATLSWWNKLPDERKKQPKAGLDAQKEKIVLKSWHSR</sequence>
<dbReference type="AlphaFoldDB" id="A0A382EB16"/>
<dbReference type="GO" id="GO:0005737">
    <property type="term" value="C:cytoplasm"/>
    <property type="evidence" value="ECO:0007669"/>
    <property type="project" value="TreeGrafter"/>
</dbReference>
<reference evidence="2" key="1">
    <citation type="submission" date="2018-05" db="EMBL/GenBank/DDBJ databases">
        <authorList>
            <person name="Lanie J.A."/>
            <person name="Ng W.-L."/>
            <person name="Kazmierczak K.M."/>
            <person name="Andrzejewski T.M."/>
            <person name="Davidsen T.M."/>
            <person name="Wayne K.J."/>
            <person name="Tettelin H."/>
            <person name="Glass J.I."/>
            <person name="Rusch D."/>
            <person name="Podicherti R."/>
            <person name="Tsui H.-C.T."/>
            <person name="Winkler M.E."/>
        </authorList>
    </citation>
    <scope>NUCLEOTIDE SEQUENCE</scope>
</reference>
<accession>A0A382EB16</accession>
<dbReference type="InterPro" id="IPR051783">
    <property type="entry name" value="NAD(P)-dependent_oxidoreduct"/>
</dbReference>
<dbReference type="PROSITE" id="PS51318">
    <property type="entry name" value="TAT"/>
    <property type="match status" value="1"/>
</dbReference>
<dbReference type="InterPro" id="IPR006311">
    <property type="entry name" value="TAT_signal"/>
</dbReference>
<dbReference type="GO" id="GO:0004029">
    <property type="term" value="F:aldehyde dehydrogenase (NAD+) activity"/>
    <property type="evidence" value="ECO:0007669"/>
    <property type="project" value="TreeGrafter"/>
</dbReference>
<dbReference type="InterPro" id="IPR001509">
    <property type="entry name" value="Epimerase_deHydtase"/>
</dbReference>
<feature type="domain" description="NAD-dependent epimerase/dehydratase" evidence="1">
    <location>
        <begin position="48"/>
        <end position="254"/>
    </location>
</feature>
<dbReference type="Pfam" id="PF01370">
    <property type="entry name" value="Epimerase"/>
    <property type="match status" value="1"/>
</dbReference>
<name>A0A382EB16_9ZZZZ</name>
<gene>
    <name evidence="2" type="ORF">METZ01_LOCUS200017</name>
</gene>
<dbReference type="Gene3D" id="3.40.50.720">
    <property type="entry name" value="NAD(P)-binding Rossmann-like Domain"/>
    <property type="match status" value="1"/>
</dbReference>
<evidence type="ECO:0000259" key="1">
    <source>
        <dbReference type="Pfam" id="PF01370"/>
    </source>
</evidence>
<dbReference type="PANTHER" id="PTHR48079:SF6">
    <property type="entry name" value="NAD(P)-BINDING DOMAIN-CONTAINING PROTEIN-RELATED"/>
    <property type="match status" value="1"/>
</dbReference>
<dbReference type="SUPFAM" id="SSF51735">
    <property type="entry name" value="NAD(P)-binding Rossmann-fold domains"/>
    <property type="match status" value="1"/>
</dbReference>
<dbReference type="EMBL" id="UINC01043310">
    <property type="protein sequence ID" value="SVB47163.1"/>
    <property type="molecule type" value="Genomic_DNA"/>
</dbReference>
<dbReference type="PANTHER" id="PTHR48079">
    <property type="entry name" value="PROTEIN YEEZ"/>
    <property type="match status" value="1"/>
</dbReference>